<organism evidence="1 2">
    <name type="scientific">Zophobas morio</name>
    <dbReference type="NCBI Taxonomy" id="2755281"/>
    <lineage>
        <taxon>Eukaryota</taxon>
        <taxon>Metazoa</taxon>
        <taxon>Ecdysozoa</taxon>
        <taxon>Arthropoda</taxon>
        <taxon>Hexapoda</taxon>
        <taxon>Insecta</taxon>
        <taxon>Pterygota</taxon>
        <taxon>Neoptera</taxon>
        <taxon>Endopterygota</taxon>
        <taxon>Coleoptera</taxon>
        <taxon>Polyphaga</taxon>
        <taxon>Cucujiformia</taxon>
        <taxon>Tenebrionidae</taxon>
        <taxon>Zophobas</taxon>
    </lineage>
</organism>
<comment type="caution">
    <text evidence="1">The sequence shown here is derived from an EMBL/GenBank/DDBJ whole genome shotgun (WGS) entry which is preliminary data.</text>
</comment>
<keyword evidence="2" id="KW-1185">Reference proteome</keyword>
<proteinExistence type="predicted"/>
<name>A0AA38MAQ4_9CUCU</name>
<evidence type="ECO:0000313" key="2">
    <source>
        <dbReference type="Proteomes" id="UP001168821"/>
    </source>
</evidence>
<evidence type="ECO:0000313" key="1">
    <source>
        <dbReference type="EMBL" id="KAJ3649985.1"/>
    </source>
</evidence>
<accession>A0AA38MAQ4</accession>
<dbReference type="EMBL" id="JALNTZ010000006">
    <property type="protein sequence ID" value="KAJ3649985.1"/>
    <property type="molecule type" value="Genomic_DNA"/>
</dbReference>
<reference evidence="1" key="1">
    <citation type="journal article" date="2023" name="G3 (Bethesda)">
        <title>Whole genome assemblies of Zophobas morio and Tenebrio molitor.</title>
        <authorList>
            <person name="Kaur S."/>
            <person name="Stinson S.A."/>
            <person name="diCenzo G.C."/>
        </authorList>
    </citation>
    <scope>NUCLEOTIDE SEQUENCE</scope>
    <source>
        <strain evidence="1">QUZm001</strain>
    </source>
</reference>
<gene>
    <name evidence="1" type="ORF">Zmor_021698</name>
</gene>
<dbReference type="Proteomes" id="UP001168821">
    <property type="component" value="Unassembled WGS sequence"/>
</dbReference>
<dbReference type="AlphaFoldDB" id="A0AA38MAQ4"/>
<sequence length="99" mass="11262">MVPLQRTCILLPPVRQDGYLGLTALTNNSDDGDEMISWPNRYSPRCSGFLNFCKNILNRPLHKNSTRPKTLSSPPLFLVARKNRPHFFATLLTERAYTG</sequence>
<protein>
    <submittedName>
        <fullName evidence="1">Uncharacterized protein</fullName>
    </submittedName>
</protein>